<dbReference type="KEGG" id="csl:COCSUDRAFT_53940"/>
<dbReference type="Proteomes" id="UP000007264">
    <property type="component" value="Unassembled WGS sequence"/>
</dbReference>
<dbReference type="AlphaFoldDB" id="I0YUG0"/>
<organism evidence="3 4">
    <name type="scientific">Coccomyxa subellipsoidea (strain C-169)</name>
    <name type="common">Green microalga</name>
    <dbReference type="NCBI Taxonomy" id="574566"/>
    <lineage>
        <taxon>Eukaryota</taxon>
        <taxon>Viridiplantae</taxon>
        <taxon>Chlorophyta</taxon>
        <taxon>core chlorophytes</taxon>
        <taxon>Trebouxiophyceae</taxon>
        <taxon>Trebouxiophyceae incertae sedis</taxon>
        <taxon>Coccomyxaceae</taxon>
        <taxon>Coccomyxa</taxon>
        <taxon>Coccomyxa subellipsoidea</taxon>
    </lineage>
</organism>
<evidence type="ECO:0000256" key="1">
    <source>
        <dbReference type="SAM" id="Phobius"/>
    </source>
</evidence>
<dbReference type="InterPro" id="IPR036866">
    <property type="entry name" value="RibonucZ/Hydroxyglut_hydro"/>
</dbReference>
<dbReference type="PANTHER" id="PTHR42951:SF14">
    <property type="entry name" value="METALLO-BETA-LACTAMASE SUPERFAMILY PROTEIN"/>
    <property type="match status" value="1"/>
</dbReference>
<dbReference type="Gene3D" id="3.60.15.10">
    <property type="entry name" value="Ribonuclease Z/Hydroxyacylglutathione hydrolase-like"/>
    <property type="match status" value="1"/>
</dbReference>
<evidence type="ECO:0000313" key="4">
    <source>
        <dbReference type="Proteomes" id="UP000007264"/>
    </source>
</evidence>
<gene>
    <name evidence="3" type="ORF">COCSUDRAFT_53940</name>
</gene>
<feature type="domain" description="Metallo-beta-lactamase" evidence="2">
    <location>
        <begin position="68"/>
        <end position="285"/>
    </location>
</feature>
<sequence>MGFAYVISLVLAVACAVIVGLVYNVPEFSDFRGALYLGGKEQADFKPLGHGLYKIEIFWHMTPFHNENLDLYLINEDKSWYLSDAGGFDSWLDPHASRIVKAVQAVIPPGQKLTYVILTHGHLDHVGAIEPLIKAYPDLKVIFHETEAPFLLGTAQPSCYNYKPNGLSAGFKLLMLLKLLPPYVQYKMPANRSLILEGPEGDLSKYGVHDLSFTHAPGHCRGHVVYHHKPSNYMLAGDFTDVLQKEDGGYALKTMCATTCNITEAKETVCRVVHGMDYKLLLPYHDARKSGWTKEELIPLAKEYAGCS</sequence>
<dbReference type="EMBL" id="AGSI01000011">
    <property type="protein sequence ID" value="EIE22029.1"/>
    <property type="molecule type" value="Genomic_DNA"/>
</dbReference>
<dbReference type="SMART" id="SM00849">
    <property type="entry name" value="Lactamase_B"/>
    <property type="match status" value="1"/>
</dbReference>
<keyword evidence="1" id="KW-0812">Transmembrane</keyword>
<evidence type="ECO:0000259" key="2">
    <source>
        <dbReference type="SMART" id="SM00849"/>
    </source>
</evidence>
<dbReference type="RefSeq" id="XP_005646573.1">
    <property type="nucleotide sequence ID" value="XM_005646516.1"/>
</dbReference>
<dbReference type="OrthoDB" id="506149at2759"/>
<keyword evidence="1" id="KW-1133">Transmembrane helix</keyword>
<dbReference type="GO" id="GO:0016787">
    <property type="term" value="F:hydrolase activity"/>
    <property type="evidence" value="ECO:0007669"/>
    <property type="project" value="UniProtKB-KW"/>
</dbReference>
<dbReference type="SUPFAM" id="SSF56281">
    <property type="entry name" value="Metallo-hydrolase/oxidoreductase"/>
    <property type="match status" value="1"/>
</dbReference>
<protein>
    <submittedName>
        <fullName evidence="3">Metallo-hydrolase/oxidoreductase</fullName>
    </submittedName>
</protein>
<comment type="caution">
    <text evidence="3">The sequence shown here is derived from an EMBL/GenBank/DDBJ whole genome shotgun (WGS) entry which is preliminary data.</text>
</comment>
<dbReference type="GeneID" id="17040014"/>
<dbReference type="InterPro" id="IPR001279">
    <property type="entry name" value="Metallo-B-lactamas"/>
</dbReference>
<dbReference type="Pfam" id="PF00753">
    <property type="entry name" value="Lactamase_B"/>
    <property type="match status" value="1"/>
</dbReference>
<accession>I0YUG0</accession>
<proteinExistence type="predicted"/>
<name>I0YUG0_COCSC</name>
<evidence type="ECO:0000313" key="3">
    <source>
        <dbReference type="EMBL" id="EIE22029.1"/>
    </source>
</evidence>
<keyword evidence="1" id="KW-0472">Membrane</keyword>
<dbReference type="InterPro" id="IPR050855">
    <property type="entry name" value="NDM-1-like"/>
</dbReference>
<feature type="transmembrane region" description="Helical" evidence="1">
    <location>
        <begin position="6"/>
        <end position="25"/>
    </location>
</feature>
<dbReference type="PANTHER" id="PTHR42951">
    <property type="entry name" value="METALLO-BETA-LACTAMASE DOMAIN-CONTAINING"/>
    <property type="match status" value="1"/>
</dbReference>
<reference evidence="3 4" key="1">
    <citation type="journal article" date="2012" name="Genome Biol.">
        <title>The genome of the polar eukaryotic microalga coccomyxa subellipsoidea reveals traits of cold adaptation.</title>
        <authorList>
            <person name="Blanc G."/>
            <person name="Agarkova I."/>
            <person name="Grimwood J."/>
            <person name="Kuo A."/>
            <person name="Brueggeman A."/>
            <person name="Dunigan D."/>
            <person name="Gurnon J."/>
            <person name="Ladunga I."/>
            <person name="Lindquist E."/>
            <person name="Lucas S."/>
            <person name="Pangilinan J."/>
            <person name="Proschold T."/>
            <person name="Salamov A."/>
            <person name="Schmutz J."/>
            <person name="Weeks D."/>
            <person name="Yamada T."/>
            <person name="Claverie J.M."/>
            <person name="Grigoriev I."/>
            <person name="Van Etten J."/>
            <person name="Lomsadze A."/>
            <person name="Borodovsky M."/>
        </authorList>
    </citation>
    <scope>NUCLEOTIDE SEQUENCE [LARGE SCALE GENOMIC DNA]</scope>
    <source>
        <strain evidence="3 4">C-169</strain>
    </source>
</reference>
<keyword evidence="4" id="KW-1185">Reference proteome</keyword>